<dbReference type="Pfam" id="PF12717">
    <property type="entry name" value="Cnd1"/>
    <property type="match status" value="1"/>
</dbReference>
<proteinExistence type="predicted"/>
<keyword evidence="9" id="KW-1185">Reference proteome</keyword>
<name>A0A8X7Z2E0_POPTO</name>
<reference evidence="8" key="1">
    <citation type="journal article" date="2020" name="bioRxiv">
        <title>Hybrid origin of Populus tomentosa Carr. identified through genome sequencing and phylogenomic analysis.</title>
        <authorList>
            <person name="An X."/>
            <person name="Gao K."/>
            <person name="Chen Z."/>
            <person name="Li J."/>
            <person name="Yang X."/>
            <person name="Yang X."/>
            <person name="Zhou J."/>
            <person name="Guo T."/>
            <person name="Zhao T."/>
            <person name="Huang S."/>
            <person name="Miao D."/>
            <person name="Khan W.U."/>
            <person name="Rao P."/>
            <person name="Ye M."/>
            <person name="Lei B."/>
            <person name="Liao W."/>
            <person name="Wang J."/>
            <person name="Ji L."/>
            <person name="Li Y."/>
            <person name="Guo B."/>
            <person name="Mustafa N.S."/>
            <person name="Li S."/>
            <person name="Yun Q."/>
            <person name="Keller S.R."/>
            <person name="Mao J."/>
            <person name="Zhang R."/>
            <person name="Strauss S.H."/>
        </authorList>
    </citation>
    <scope>NUCLEOTIDE SEQUENCE</scope>
    <source>
        <strain evidence="8">GM15</strain>
        <tissue evidence="8">Leaf</tissue>
    </source>
</reference>
<dbReference type="EMBL" id="JAAWWB010000019">
    <property type="protein sequence ID" value="KAG6758838.1"/>
    <property type="molecule type" value="Genomic_DNA"/>
</dbReference>
<dbReference type="GO" id="GO:0042393">
    <property type="term" value="F:histone binding"/>
    <property type="evidence" value="ECO:0007669"/>
    <property type="project" value="TreeGrafter"/>
</dbReference>
<dbReference type="OrthoDB" id="10263978at2759"/>
<keyword evidence="3" id="KW-0498">Mitosis</keyword>
<gene>
    <name evidence="8" type="ORF">POTOM_035299</name>
</gene>
<keyword evidence="2" id="KW-0132">Cell division</keyword>
<dbReference type="GO" id="GO:0000796">
    <property type="term" value="C:condensin complex"/>
    <property type="evidence" value="ECO:0007669"/>
    <property type="project" value="TreeGrafter"/>
</dbReference>
<evidence type="ECO:0000256" key="3">
    <source>
        <dbReference type="ARBA" id="ARBA00022776"/>
    </source>
</evidence>
<dbReference type="PANTHER" id="PTHR14222:SF1">
    <property type="entry name" value="CONDENSIN-2 COMPLEX SUBUNIT D3"/>
    <property type="match status" value="1"/>
</dbReference>
<protein>
    <recommendedName>
        <fullName evidence="7">Condensin complex subunit 1 C-terminal domain-containing protein</fullName>
    </recommendedName>
</protein>
<dbReference type="GO" id="GO:0000779">
    <property type="term" value="C:condensed chromosome, centromeric region"/>
    <property type="evidence" value="ECO:0007669"/>
    <property type="project" value="TreeGrafter"/>
</dbReference>
<dbReference type="InterPro" id="IPR026971">
    <property type="entry name" value="CND1/NCAPD3"/>
</dbReference>
<dbReference type="PANTHER" id="PTHR14222">
    <property type="entry name" value="CONDENSIN"/>
    <property type="match status" value="1"/>
</dbReference>
<accession>A0A8X7Z2E0</accession>
<comment type="subcellular location">
    <subcellularLocation>
        <location evidence="1">Nucleus</location>
    </subcellularLocation>
</comment>
<dbReference type="InterPro" id="IPR032682">
    <property type="entry name" value="Cnd1_C"/>
</dbReference>
<feature type="compositionally biased region" description="Polar residues" evidence="6">
    <location>
        <begin position="1232"/>
        <end position="1244"/>
    </location>
</feature>
<evidence type="ECO:0000256" key="6">
    <source>
        <dbReference type="SAM" id="MobiDB-lite"/>
    </source>
</evidence>
<sequence length="1316" mass="144732">MDSAPTHLSLLSSKIYLSLILFPNSPVFTLFNPISFLALLRSLRRAVKSHRCCPQEGNSSGVAKKRKGRKRGGIVACNNGGGDGDGDGGEGEGEGFFDVRVFLCVIERLVFVLDLIHLNRFPDSLKSLVQTIVEILVLGTSREMGGGFERLAGLCSKILCQVLKSEHGEEGETAAEVLKALAPLILMGKSQARSFALGFVKGLMVGAGKTCDGVKKGVVNLPRYLAQKAPEKAEPRGFAVEAIIEIVRVIDVEHQVGFAEYVVKMTQGKANLRLLGVDLILNLMMLLKDPFIGVGLDCKVKDSWGFKCVEALIQRCSDSSSGIRARALSNLAQLVGFLSSDDKNHDVLKEVTGFGEVEVEVGVKDILRKRCMDEKANVRKAALVLVTKLSAILGGNFDGIVLKTMGMACSDPLVSIRKAAISALSEAFRRFSDESVIIEWLHSVPRLITDNESSIQEECENLFMELVLDCISRVGSEGTRCNQTTFSDSNVKAKDIEREIGLLFPGILVLLKEICNGEVTPWVKKICTSLGKKKRLRPKIAIALQNIIKTSESYWVSNSMPIEKWTAPPGAWFLLSEVSAYLSKAVDWEFLHHHWQLLDKYRAVGEFKSPCPKEFMHEDEDGMESSSVAWVSDRVFLLQTISNVSVELPPEPAAELAHNLLIRIEEFSMHPTEVNAHVKALRTLCKRKALDADEAKSLVIKWVQQLLSKASRILEKYITGDSETNKGDAFFTPPASRKGKRAAALTRLLSEAVTAVYSIGFLVIICPTADTSTIIPLLHTIITSGNSDPKLSKLPGPQVSLKQTAPSLYIQAWLTMGKICLADEELAKRYIPLFVQELEKSDSAALRNNLVVMMADFCIRYTALVDCYISKITTCLRDPCELVRRQTFILLSRLLQRDYVKWRGVLFLRFLLSLVDESETIRQLADFLFGNILKVKAPLLAYNSFVEAIFVLNDCDAHNGRCGSKNSQTESHLFSIRGNDENSRSKRMHIYVSLLKQMAPEHLLATFAKLCAEILAAASDGMLKLEDVRGQSVLQVVILCLSKNHTSISPLGICVIGKMSLVEVTYCPFLLVSEMAAGLLIDAFQILACKEIRIPSGRGSQTDAGDVEEESGDGGVSAAAAKRGAITQAVKKGLIQNTIPIFIELKRLLESKNSSLTGSLMECLQIILKDYKNEIDEILVADKQLQKELIYDMQKYETSKAKSAAAVVVASMQNHSSFLSPGASKTAGGTKAQDNFNENPQSDSRVASAMANAVAEARVRSVLREVNRGRATPPLSSISRPKLKPNQDGTGARTDRPPHVLESLRRRQSFYSDDEN</sequence>
<feature type="region of interest" description="Disordered" evidence="6">
    <location>
        <begin position="1218"/>
        <end position="1245"/>
    </location>
</feature>
<feature type="compositionally biased region" description="Basic and acidic residues" evidence="6">
    <location>
        <begin position="1293"/>
        <end position="1305"/>
    </location>
</feature>
<evidence type="ECO:0000256" key="2">
    <source>
        <dbReference type="ARBA" id="ARBA00022618"/>
    </source>
</evidence>
<dbReference type="GO" id="GO:0051301">
    <property type="term" value="P:cell division"/>
    <property type="evidence" value="ECO:0007669"/>
    <property type="project" value="UniProtKB-KW"/>
</dbReference>
<keyword evidence="5" id="KW-0131">Cell cycle</keyword>
<evidence type="ECO:0000313" key="9">
    <source>
        <dbReference type="Proteomes" id="UP000886885"/>
    </source>
</evidence>
<evidence type="ECO:0000256" key="5">
    <source>
        <dbReference type="ARBA" id="ARBA00023306"/>
    </source>
</evidence>
<dbReference type="GO" id="GO:0010032">
    <property type="term" value="P:meiotic chromosome condensation"/>
    <property type="evidence" value="ECO:0007669"/>
    <property type="project" value="TreeGrafter"/>
</dbReference>
<evidence type="ECO:0000259" key="7">
    <source>
        <dbReference type="Pfam" id="PF12717"/>
    </source>
</evidence>
<dbReference type="Proteomes" id="UP000886885">
    <property type="component" value="Chromosome 10A"/>
</dbReference>
<comment type="caution">
    <text evidence="8">The sequence shown here is derived from an EMBL/GenBank/DDBJ whole genome shotgun (WGS) entry which is preliminary data.</text>
</comment>
<feature type="region of interest" description="Disordered" evidence="6">
    <location>
        <begin position="1265"/>
        <end position="1316"/>
    </location>
</feature>
<feature type="domain" description="Condensin complex subunit 1 C-terminal" evidence="7">
    <location>
        <begin position="846"/>
        <end position="1021"/>
    </location>
</feature>
<evidence type="ECO:0000256" key="1">
    <source>
        <dbReference type="ARBA" id="ARBA00004123"/>
    </source>
</evidence>
<evidence type="ECO:0000256" key="4">
    <source>
        <dbReference type="ARBA" id="ARBA00023242"/>
    </source>
</evidence>
<organism evidence="8 9">
    <name type="scientific">Populus tomentosa</name>
    <name type="common">Chinese white poplar</name>
    <dbReference type="NCBI Taxonomy" id="118781"/>
    <lineage>
        <taxon>Eukaryota</taxon>
        <taxon>Viridiplantae</taxon>
        <taxon>Streptophyta</taxon>
        <taxon>Embryophyta</taxon>
        <taxon>Tracheophyta</taxon>
        <taxon>Spermatophyta</taxon>
        <taxon>Magnoliopsida</taxon>
        <taxon>eudicotyledons</taxon>
        <taxon>Gunneridae</taxon>
        <taxon>Pentapetalae</taxon>
        <taxon>rosids</taxon>
        <taxon>fabids</taxon>
        <taxon>Malpighiales</taxon>
        <taxon>Salicaceae</taxon>
        <taxon>Saliceae</taxon>
        <taxon>Populus</taxon>
    </lineage>
</organism>
<evidence type="ECO:0000313" key="8">
    <source>
        <dbReference type="EMBL" id="KAG6758838.1"/>
    </source>
</evidence>
<dbReference type="GO" id="GO:0007076">
    <property type="term" value="P:mitotic chromosome condensation"/>
    <property type="evidence" value="ECO:0007669"/>
    <property type="project" value="InterPro"/>
</dbReference>
<keyword evidence="4" id="KW-0539">Nucleus</keyword>
<dbReference type="GO" id="GO:0005634">
    <property type="term" value="C:nucleus"/>
    <property type="evidence" value="ECO:0007669"/>
    <property type="project" value="UniProtKB-SubCell"/>
</dbReference>